<dbReference type="AlphaFoldDB" id="A0A1J1IUV5"/>
<gene>
    <name evidence="1" type="ORF">CLUMA_CG015437</name>
</gene>
<dbReference type="EMBL" id="CVRI01000057">
    <property type="protein sequence ID" value="CRL02321.1"/>
    <property type="molecule type" value="Genomic_DNA"/>
</dbReference>
<keyword evidence="2" id="KW-1185">Reference proteome</keyword>
<evidence type="ECO:0000313" key="2">
    <source>
        <dbReference type="Proteomes" id="UP000183832"/>
    </source>
</evidence>
<protein>
    <submittedName>
        <fullName evidence="1">CLUMA_CG015437, isoform A</fullName>
    </submittedName>
</protein>
<dbReference type="Proteomes" id="UP000183832">
    <property type="component" value="Unassembled WGS sequence"/>
</dbReference>
<sequence length="145" mass="16498">MKGKSDFQFLDSFHGVKHYSSVYLQRNPKLFEDLDTLRGKRYKPSFSNNEKTPSRESALAISRIDLIGKWGLTPVLEARQDPPSCGESQISGPPPLFNDRSQSGHCCFLLTYIFNQASNIVYSLISCNCSFQYLHMSNIILNRLN</sequence>
<evidence type="ECO:0000313" key="1">
    <source>
        <dbReference type="EMBL" id="CRL02321.1"/>
    </source>
</evidence>
<organism evidence="1 2">
    <name type="scientific">Clunio marinus</name>
    <dbReference type="NCBI Taxonomy" id="568069"/>
    <lineage>
        <taxon>Eukaryota</taxon>
        <taxon>Metazoa</taxon>
        <taxon>Ecdysozoa</taxon>
        <taxon>Arthropoda</taxon>
        <taxon>Hexapoda</taxon>
        <taxon>Insecta</taxon>
        <taxon>Pterygota</taxon>
        <taxon>Neoptera</taxon>
        <taxon>Endopterygota</taxon>
        <taxon>Diptera</taxon>
        <taxon>Nematocera</taxon>
        <taxon>Chironomoidea</taxon>
        <taxon>Chironomidae</taxon>
        <taxon>Clunio</taxon>
    </lineage>
</organism>
<reference evidence="1 2" key="1">
    <citation type="submission" date="2015-04" db="EMBL/GenBank/DDBJ databases">
        <authorList>
            <person name="Syromyatnikov M.Y."/>
            <person name="Popov V.N."/>
        </authorList>
    </citation>
    <scope>NUCLEOTIDE SEQUENCE [LARGE SCALE GENOMIC DNA]</scope>
</reference>
<accession>A0A1J1IUV5</accession>
<proteinExistence type="predicted"/>
<name>A0A1J1IUV5_9DIPT</name>